<dbReference type="AlphaFoldDB" id="A0A177NSJ7"/>
<comment type="caution">
    <text evidence="2">The sequence shown here is derived from an EMBL/GenBank/DDBJ whole genome shotgun (WGS) entry which is preliminary data.</text>
</comment>
<evidence type="ECO:0000313" key="2">
    <source>
        <dbReference type="EMBL" id="OAI21027.1"/>
    </source>
</evidence>
<dbReference type="EMBL" id="LUUJ01000003">
    <property type="protein sequence ID" value="OAI21027.1"/>
    <property type="molecule type" value="Genomic_DNA"/>
</dbReference>
<keyword evidence="1" id="KW-0175">Coiled coil</keyword>
<proteinExistence type="predicted"/>
<name>A0A177NSJ7_9GAMM</name>
<sequence length="202" mass="23158">MWWLLGPIGIGAYVAKKIYDVATEDNSSSPSSSYDDEYERAKRNEQDKKIKLIKKDLVDQFKGDIQSFFAENSDVITGTVPNNWDFNTVNKLLSEFSANVWSENFLKFVKITGTISAASLQFIKKNSPHSLQVEAEALWDVFSTESPVEPANFLQFIKKIAPDADYTEDFKQVNTDIQQLDTEIKQLRKLKNEFLHSFEENL</sequence>
<protein>
    <submittedName>
        <fullName evidence="2">Uncharacterized protein</fullName>
    </submittedName>
</protein>
<evidence type="ECO:0000256" key="1">
    <source>
        <dbReference type="SAM" id="Coils"/>
    </source>
</evidence>
<dbReference type="Proteomes" id="UP000077857">
    <property type="component" value="Unassembled WGS sequence"/>
</dbReference>
<feature type="coiled-coil region" evidence="1">
    <location>
        <begin position="170"/>
        <end position="197"/>
    </location>
</feature>
<organism evidence="2 3">
    <name type="scientific">Methylomonas koyamae</name>
    <dbReference type="NCBI Taxonomy" id="702114"/>
    <lineage>
        <taxon>Bacteria</taxon>
        <taxon>Pseudomonadati</taxon>
        <taxon>Pseudomonadota</taxon>
        <taxon>Gammaproteobacteria</taxon>
        <taxon>Methylococcales</taxon>
        <taxon>Methylococcaceae</taxon>
        <taxon>Methylomonas</taxon>
    </lineage>
</organism>
<accession>A0A177NSJ7</accession>
<gene>
    <name evidence="2" type="ORF">A1507_22235</name>
</gene>
<evidence type="ECO:0000313" key="3">
    <source>
        <dbReference type="Proteomes" id="UP000077857"/>
    </source>
</evidence>
<reference evidence="2 3" key="1">
    <citation type="submission" date="2016-03" db="EMBL/GenBank/DDBJ databases">
        <authorList>
            <person name="Ploux O."/>
        </authorList>
    </citation>
    <scope>NUCLEOTIDE SEQUENCE [LARGE SCALE GENOMIC DNA]</scope>
    <source>
        <strain evidence="2 3">R-45378</strain>
    </source>
</reference>
<dbReference type="RefSeq" id="WP_064038963.1">
    <property type="nucleotide sequence ID" value="NZ_LUUJ01000003.1"/>
</dbReference>